<dbReference type="EMBL" id="DRWR01000065">
    <property type="protein sequence ID" value="HHQ15894.1"/>
    <property type="molecule type" value="Genomic_DNA"/>
</dbReference>
<dbReference type="GO" id="GO:0009007">
    <property type="term" value="F:site-specific DNA-methyltransferase (adenine-specific) activity"/>
    <property type="evidence" value="ECO:0007669"/>
    <property type="project" value="UniProtKB-EC"/>
</dbReference>
<evidence type="ECO:0000256" key="6">
    <source>
        <dbReference type="ARBA" id="ARBA00023125"/>
    </source>
</evidence>
<dbReference type="InterPro" id="IPR023135">
    <property type="entry name" value="N6_DNA_MeTrfase_TaqI_C"/>
</dbReference>
<dbReference type="Gene3D" id="3.90.220.10">
    <property type="entry name" value="Adenine-n6-DNA-methyltransferase Taqi, Chain A, domain 2"/>
    <property type="match status" value="1"/>
</dbReference>
<name>A0A7V5XG93_9BACT</name>
<keyword evidence="2 10" id="KW-0489">Methyltransferase</keyword>
<dbReference type="InterPro" id="IPR025931">
    <property type="entry name" value="TaqI_C"/>
</dbReference>
<dbReference type="EC" id="2.1.1.72" evidence="1"/>
<dbReference type="InterPro" id="IPR050953">
    <property type="entry name" value="N4_N6_ade-DNA_methylase"/>
</dbReference>
<gene>
    <name evidence="10" type="ORF">ENM15_03640</name>
</gene>
<dbReference type="InterPro" id="IPR029063">
    <property type="entry name" value="SAM-dependent_MTases_sf"/>
</dbReference>
<organism evidence="10">
    <name type="scientific">Thermodesulfobacterium geofontis</name>
    <dbReference type="NCBI Taxonomy" id="1295609"/>
    <lineage>
        <taxon>Bacteria</taxon>
        <taxon>Pseudomonadati</taxon>
        <taxon>Thermodesulfobacteriota</taxon>
        <taxon>Thermodesulfobacteria</taxon>
        <taxon>Thermodesulfobacteriales</taxon>
        <taxon>Thermodesulfobacteriaceae</taxon>
        <taxon>Thermodesulfobacterium</taxon>
    </lineage>
</organism>
<proteinExistence type="predicted"/>
<sequence length="474" mass="55598">MKKIKPQFKKYKPLLVREEVIIDYKVYQDLINNNLKGIKRDYGMFFTPERIVDFMINLIDVAKYNDKNDITILEPACGLAQFLIGIKRNLPNIFKSARLVGVEINQDVINYLTTLNIGNNIKIIKDDYLLWKSEFLFDLIIGNPPYGIPSSSEHYPIKIDPATKEKYKSQYETWYGKYNVYGAFIEKSVKLLKPEGQLIFIVPATFMILDDFKKLRAFLSQNGGTAIIYLGPDVFKPEADVSTVVLSFIKSDKFVNRLELLEYQDNKIKTVKINTNWKGEVVTFETDYTRTIEKNCSYRLGNIYEIKISPRTPEIKNNPHITKEEPLQKNDYLPLLNGRNLKCNEIIYKNFTGYWIKKTDVQKLRGYFNIPHIVVGLGFREDGRVGAAIDEKCYPWMGDVYHLLRKNDLFSFSREFDMSDQEVVKYLNSDYVKRYIRDTYREITYHLNITQLKNLPLPNKKEWEEIKKRFKGVS</sequence>
<keyword evidence="3 10" id="KW-0808">Transferase</keyword>
<reference evidence="10" key="1">
    <citation type="journal article" date="2020" name="mSystems">
        <title>Genome- and Community-Level Interaction Insights into Carbon Utilization and Element Cycling Functions of Hydrothermarchaeota in Hydrothermal Sediment.</title>
        <authorList>
            <person name="Zhou Z."/>
            <person name="Liu Y."/>
            <person name="Xu W."/>
            <person name="Pan J."/>
            <person name="Luo Z.H."/>
            <person name="Li M."/>
        </authorList>
    </citation>
    <scope>NUCLEOTIDE SEQUENCE [LARGE SCALE GENOMIC DNA]</scope>
    <source>
        <strain evidence="10">SpSt-106</strain>
    </source>
</reference>
<evidence type="ECO:0000313" key="10">
    <source>
        <dbReference type="EMBL" id="HHQ15894.1"/>
    </source>
</evidence>
<keyword evidence="6" id="KW-0238">DNA-binding</keyword>
<keyword evidence="4" id="KW-0949">S-adenosyl-L-methionine</keyword>
<dbReference type="CDD" id="cd02440">
    <property type="entry name" value="AdoMet_MTases"/>
    <property type="match status" value="1"/>
</dbReference>
<evidence type="ECO:0000256" key="1">
    <source>
        <dbReference type="ARBA" id="ARBA00011900"/>
    </source>
</evidence>
<dbReference type="SUPFAM" id="SSF116734">
    <property type="entry name" value="DNA methylase specificity domain"/>
    <property type="match status" value="1"/>
</dbReference>
<evidence type="ECO:0000256" key="5">
    <source>
        <dbReference type="ARBA" id="ARBA00022747"/>
    </source>
</evidence>
<dbReference type="GO" id="GO:0003677">
    <property type="term" value="F:DNA binding"/>
    <property type="evidence" value="ECO:0007669"/>
    <property type="project" value="UniProtKB-KW"/>
</dbReference>
<evidence type="ECO:0000259" key="9">
    <source>
        <dbReference type="Pfam" id="PF12950"/>
    </source>
</evidence>
<accession>A0A7V5XG93</accession>
<dbReference type="InterPro" id="IPR011639">
    <property type="entry name" value="MethylTrfase_TaqI-like_dom"/>
</dbReference>
<dbReference type="GO" id="GO:0009307">
    <property type="term" value="P:DNA restriction-modification system"/>
    <property type="evidence" value="ECO:0007669"/>
    <property type="project" value="UniProtKB-KW"/>
</dbReference>
<dbReference type="Pfam" id="PF12950">
    <property type="entry name" value="TaqI_C"/>
    <property type="match status" value="1"/>
</dbReference>
<dbReference type="PANTHER" id="PTHR33841:SF6">
    <property type="entry name" value="TYPE II METHYLTRANSFERASE M.HINDII"/>
    <property type="match status" value="1"/>
</dbReference>
<dbReference type="Gene3D" id="3.40.50.150">
    <property type="entry name" value="Vaccinia Virus protein VP39"/>
    <property type="match status" value="1"/>
</dbReference>
<dbReference type="PROSITE" id="PS00092">
    <property type="entry name" value="N6_MTASE"/>
    <property type="match status" value="1"/>
</dbReference>
<dbReference type="GO" id="GO:0032259">
    <property type="term" value="P:methylation"/>
    <property type="evidence" value="ECO:0007669"/>
    <property type="project" value="UniProtKB-KW"/>
</dbReference>
<dbReference type="Pfam" id="PF07669">
    <property type="entry name" value="Eco57I"/>
    <property type="match status" value="1"/>
</dbReference>
<protein>
    <recommendedName>
        <fullName evidence="1">site-specific DNA-methyltransferase (adenine-specific)</fullName>
        <ecNumber evidence="1">2.1.1.72</ecNumber>
    </recommendedName>
</protein>
<feature type="domain" description="Type II methyltransferase M.TaqI-like" evidence="8">
    <location>
        <begin position="107"/>
        <end position="230"/>
    </location>
</feature>
<dbReference type="PANTHER" id="PTHR33841">
    <property type="entry name" value="DNA METHYLTRANSFERASE YEEA-RELATED"/>
    <property type="match status" value="1"/>
</dbReference>
<evidence type="ECO:0000256" key="7">
    <source>
        <dbReference type="ARBA" id="ARBA00047942"/>
    </source>
</evidence>
<evidence type="ECO:0000259" key="8">
    <source>
        <dbReference type="Pfam" id="PF07669"/>
    </source>
</evidence>
<evidence type="ECO:0000256" key="2">
    <source>
        <dbReference type="ARBA" id="ARBA00022603"/>
    </source>
</evidence>
<dbReference type="PRINTS" id="PR00507">
    <property type="entry name" value="N12N6MTFRASE"/>
</dbReference>
<keyword evidence="5" id="KW-0680">Restriction system</keyword>
<dbReference type="AlphaFoldDB" id="A0A7V5XG93"/>
<comment type="catalytic activity">
    <reaction evidence="7">
        <text>a 2'-deoxyadenosine in DNA + S-adenosyl-L-methionine = an N(6)-methyl-2'-deoxyadenosine in DNA + S-adenosyl-L-homocysteine + H(+)</text>
        <dbReference type="Rhea" id="RHEA:15197"/>
        <dbReference type="Rhea" id="RHEA-COMP:12418"/>
        <dbReference type="Rhea" id="RHEA-COMP:12419"/>
        <dbReference type="ChEBI" id="CHEBI:15378"/>
        <dbReference type="ChEBI" id="CHEBI:57856"/>
        <dbReference type="ChEBI" id="CHEBI:59789"/>
        <dbReference type="ChEBI" id="CHEBI:90615"/>
        <dbReference type="ChEBI" id="CHEBI:90616"/>
        <dbReference type="EC" id="2.1.1.72"/>
    </reaction>
</comment>
<feature type="domain" description="TaqI-like C-terminal specificity" evidence="9">
    <location>
        <begin position="334"/>
        <end position="457"/>
    </location>
</feature>
<evidence type="ECO:0000256" key="3">
    <source>
        <dbReference type="ARBA" id="ARBA00022679"/>
    </source>
</evidence>
<dbReference type="SUPFAM" id="SSF53335">
    <property type="entry name" value="S-adenosyl-L-methionine-dependent methyltransferases"/>
    <property type="match status" value="1"/>
</dbReference>
<dbReference type="InterPro" id="IPR002052">
    <property type="entry name" value="DNA_methylase_N6_adenine_CS"/>
</dbReference>
<evidence type="ECO:0000256" key="4">
    <source>
        <dbReference type="ARBA" id="ARBA00022691"/>
    </source>
</evidence>
<comment type="caution">
    <text evidence="10">The sequence shown here is derived from an EMBL/GenBank/DDBJ whole genome shotgun (WGS) entry which is preliminary data.</text>
</comment>